<dbReference type="GO" id="GO:0005829">
    <property type="term" value="C:cytosol"/>
    <property type="evidence" value="ECO:0007669"/>
    <property type="project" value="TreeGrafter"/>
</dbReference>
<dbReference type="Pfam" id="PF01381">
    <property type="entry name" value="HTH_3"/>
    <property type="match status" value="1"/>
</dbReference>
<keyword evidence="3" id="KW-0804">Transcription</keyword>
<evidence type="ECO:0000256" key="1">
    <source>
        <dbReference type="ARBA" id="ARBA00023015"/>
    </source>
</evidence>
<accession>A0A6N7RJL3</accession>
<dbReference type="EMBL" id="VTFY01000001">
    <property type="protein sequence ID" value="MRX81100.1"/>
    <property type="molecule type" value="Genomic_DNA"/>
</dbReference>
<feature type="domain" description="HTH cro/C1-type" evidence="4">
    <location>
        <begin position="18"/>
        <end position="72"/>
    </location>
</feature>
<keyword evidence="6" id="KW-1185">Reference proteome</keyword>
<dbReference type="CDD" id="cd00093">
    <property type="entry name" value="HTH_XRE"/>
    <property type="match status" value="1"/>
</dbReference>
<protein>
    <submittedName>
        <fullName evidence="5">Helix-turn-helix domain-containing protein</fullName>
    </submittedName>
</protein>
<dbReference type="SUPFAM" id="SSF47413">
    <property type="entry name" value="lambda repressor-like DNA-binding domains"/>
    <property type="match status" value="1"/>
</dbReference>
<dbReference type="GO" id="GO:0003700">
    <property type="term" value="F:DNA-binding transcription factor activity"/>
    <property type="evidence" value="ECO:0007669"/>
    <property type="project" value="TreeGrafter"/>
</dbReference>
<dbReference type="PANTHER" id="PTHR46797:SF23">
    <property type="entry name" value="HTH-TYPE TRANSCRIPTIONAL REGULATOR SUTR"/>
    <property type="match status" value="1"/>
</dbReference>
<dbReference type="PROSITE" id="PS50943">
    <property type="entry name" value="HTH_CROC1"/>
    <property type="match status" value="1"/>
</dbReference>
<sequence>MSESDIYIVPKRNLGLRIARMREQKGLSQRQYALQLELDRATLNQIEAGVGNPTFETLVRIADGLGAQVDDLFGCDEQLDD</sequence>
<proteinExistence type="predicted"/>
<keyword evidence="2" id="KW-0238">DNA-binding</keyword>
<dbReference type="GO" id="GO:0003677">
    <property type="term" value="F:DNA binding"/>
    <property type="evidence" value="ECO:0007669"/>
    <property type="project" value="UniProtKB-KW"/>
</dbReference>
<evidence type="ECO:0000256" key="3">
    <source>
        <dbReference type="ARBA" id="ARBA00023163"/>
    </source>
</evidence>
<dbReference type="SMART" id="SM00530">
    <property type="entry name" value="HTH_XRE"/>
    <property type="match status" value="1"/>
</dbReference>
<name>A0A6N7RJL3_9ACTN</name>
<dbReference type="InterPro" id="IPR010982">
    <property type="entry name" value="Lambda_DNA-bd_dom_sf"/>
</dbReference>
<gene>
    <name evidence="5" type="ORF">GJG86_01095</name>
</gene>
<evidence type="ECO:0000259" key="4">
    <source>
        <dbReference type="PROSITE" id="PS50943"/>
    </source>
</evidence>
<comment type="caution">
    <text evidence="5">The sequence shown here is derived from an EMBL/GenBank/DDBJ whole genome shotgun (WGS) entry which is preliminary data.</text>
</comment>
<dbReference type="PANTHER" id="PTHR46797">
    <property type="entry name" value="HTH-TYPE TRANSCRIPTIONAL REGULATOR"/>
    <property type="match status" value="1"/>
</dbReference>
<dbReference type="Gene3D" id="1.10.260.40">
    <property type="entry name" value="lambda repressor-like DNA-binding domains"/>
    <property type="match status" value="1"/>
</dbReference>
<keyword evidence="1" id="KW-0805">Transcription regulation</keyword>
<evidence type="ECO:0000256" key="2">
    <source>
        <dbReference type="ARBA" id="ARBA00023125"/>
    </source>
</evidence>
<dbReference type="InterPro" id="IPR050807">
    <property type="entry name" value="TransReg_Diox_bact_type"/>
</dbReference>
<dbReference type="AlphaFoldDB" id="A0A6N7RJL3"/>
<evidence type="ECO:0000313" key="6">
    <source>
        <dbReference type="Proteomes" id="UP000438093"/>
    </source>
</evidence>
<organism evidence="5 6">
    <name type="scientific">Eggerthella guodeyinii</name>
    <dbReference type="NCBI Taxonomy" id="2690837"/>
    <lineage>
        <taxon>Bacteria</taxon>
        <taxon>Bacillati</taxon>
        <taxon>Actinomycetota</taxon>
        <taxon>Coriobacteriia</taxon>
        <taxon>Eggerthellales</taxon>
        <taxon>Eggerthellaceae</taxon>
        <taxon>Eggerthella</taxon>
    </lineage>
</organism>
<dbReference type="InterPro" id="IPR001387">
    <property type="entry name" value="Cro/C1-type_HTH"/>
</dbReference>
<dbReference type="Proteomes" id="UP000438093">
    <property type="component" value="Unassembled WGS sequence"/>
</dbReference>
<reference evidence="6" key="1">
    <citation type="submission" date="2019-08" db="EMBL/GenBank/DDBJ databases">
        <title>Arthrobacter sp. nov., isolated from plateau pika and Tibetan wild ass.</title>
        <authorList>
            <person name="Ge Y."/>
        </authorList>
    </citation>
    <scope>NUCLEOTIDE SEQUENCE [LARGE SCALE GENOMIC DNA]</scope>
    <source>
        <strain evidence="6">HF-4214</strain>
    </source>
</reference>
<evidence type="ECO:0000313" key="5">
    <source>
        <dbReference type="EMBL" id="MRX81100.1"/>
    </source>
</evidence>
<dbReference type="RefSeq" id="WP_154332007.1">
    <property type="nucleotide sequence ID" value="NZ_VTFY01000001.1"/>
</dbReference>